<name>A0A371HQ35_MUCPR</name>
<evidence type="ECO:0000313" key="3">
    <source>
        <dbReference type="Proteomes" id="UP000257109"/>
    </source>
</evidence>
<sequence>MDVLLAEYTSRLLKSMKTQYSKWPSSVGNILSGCFEYDLRNRPIMTHVVPQLKVEYQEKGQGVEIIISWALELQRVQIIISIICGYTATGAVLTFVYTDKLTCLLLI</sequence>
<gene>
    <name evidence="2" type="ORF">CR513_11321</name>
</gene>
<keyword evidence="1" id="KW-1133">Transmembrane helix</keyword>
<dbReference type="OrthoDB" id="4062651at2759"/>
<keyword evidence="1" id="KW-0472">Membrane</keyword>
<evidence type="ECO:0000256" key="1">
    <source>
        <dbReference type="SAM" id="Phobius"/>
    </source>
</evidence>
<evidence type="ECO:0000313" key="2">
    <source>
        <dbReference type="EMBL" id="RDY04898.1"/>
    </source>
</evidence>
<reference evidence="2" key="1">
    <citation type="submission" date="2018-05" db="EMBL/GenBank/DDBJ databases">
        <title>Draft genome of Mucuna pruriens seed.</title>
        <authorList>
            <person name="Nnadi N.E."/>
            <person name="Vos R."/>
            <person name="Hasami M.H."/>
            <person name="Devisetty U.K."/>
            <person name="Aguiy J.C."/>
        </authorList>
    </citation>
    <scope>NUCLEOTIDE SEQUENCE [LARGE SCALE GENOMIC DNA]</scope>
    <source>
        <strain evidence="2">JCA_2017</strain>
    </source>
</reference>
<keyword evidence="1" id="KW-0812">Transmembrane</keyword>
<protein>
    <submittedName>
        <fullName evidence="2">Uncharacterized protein</fullName>
    </submittedName>
</protein>
<proteinExistence type="predicted"/>
<accession>A0A371HQ35</accession>
<organism evidence="2 3">
    <name type="scientific">Mucuna pruriens</name>
    <name type="common">Velvet bean</name>
    <name type="synonym">Dolichos pruriens</name>
    <dbReference type="NCBI Taxonomy" id="157652"/>
    <lineage>
        <taxon>Eukaryota</taxon>
        <taxon>Viridiplantae</taxon>
        <taxon>Streptophyta</taxon>
        <taxon>Embryophyta</taxon>
        <taxon>Tracheophyta</taxon>
        <taxon>Spermatophyta</taxon>
        <taxon>Magnoliopsida</taxon>
        <taxon>eudicotyledons</taxon>
        <taxon>Gunneridae</taxon>
        <taxon>Pentapetalae</taxon>
        <taxon>rosids</taxon>
        <taxon>fabids</taxon>
        <taxon>Fabales</taxon>
        <taxon>Fabaceae</taxon>
        <taxon>Papilionoideae</taxon>
        <taxon>50 kb inversion clade</taxon>
        <taxon>NPAAA clade</taxon>
        <taxon>indigoferoid/millettioid clade</taxon>
        <taxon>Phaseoleae</taxon>
        <taxon>Mucuna</taxon>
    </lineage>
</organism>
<dbReference type="EMBL" id="QJKJ01001985">
    <property type="protein sequence ID" value="RDY04898.1"/>
    <property type="molecule type" value="Genomic_DNA"/>
</dbReference>
<dbReference type="Proteomes" id="UP000257109">
    <property type="component" value="Unassembled WGS sequence"/>
</dbReference>
<feature type="non-terminal residue" evidence="2">
    <location>
        <position position="1"/>
    </location>
</feature>
<comment type="caution">
    <text evidence="2">The sequence shown here is derived from an EMBL/GenBank/DDBJ whole genome shotgun (WGS) entry which is preliminary data.</text>
</comment>
<dbReference type="AlphaFoldDB" id="A0A371HQ35"/>
<feature type="transmembrane region" description="Helical" evidence="1">
    <location>
        <begin position="78"/>
        <end position="97"/>
    </location>
</feature>
<keyword evidence="3" id="KW-1185">Reference proteome</keyword>